<keyword evidence="1" id="KW-1133">Transmembrane helix</keyword>
<dbReference type="Proteomes" id="UP001174934">
    <property type="component" value="Unassembled WGS sequence"/>
</dbReference>
<accession>A0AA40BWD7</accession>
<protein>
    <submittedName>
        <fullName evidence="2">Uncharacterized protein</fullName>
    </submittedName>
</protein>
<evidence type="ECO:0000313" key="3">
    <source>
        <dbReference type="Proteomes" id="UP001174934"/>
    </source>
</evidence>
<gene>
    <name evidence="2" type="ORF">B0T17DRAFT_367393</name>
</gene>
<keyword evidence="3" id="KW-1185">Reference proteome</keyword>
<name>A0AA40BWD7_9PEZI</name>
<feature type="transmembrane region" description="Helical" evidence="1">
    <location>
        <begin position="222"/>
        <end position="239"/>
    </location>
</feature>
<feature type="transmembrane region" description="Helical" evidence="1">
    <location>
        <begin position="147"/>
        <end position="171"/>
    </location>
</feature>
<proteinExistence type="predicted"/>
<dbReference type="AlphaFoldDB" id="A0AA40BWD7"/>
<dbReference type="EMBL" id="JAULSR010000006">
    <property type="protein sequence ID" value="KAK0616085.1"/>
    <property type="molecule type" value="Genomic_DNA"/>
</dbReference>
<organism evidence="2 3">
    <name type="scientific">Bombardia bombarda</name>
    <dbReference type="NCBI Taxonomy" id="252184"/>
    <lineage>
        <taxon>Eukaryota</taxon>
        <taxon>Fungi</taxon>
        <taxon>Dikarya</taxon>
        <taxon>Ascomycota</taxon>
        <taxon>Pezizomycotina</taxon>
        <taxon>Sordariomycetes</taxon>
        <taxon>Sordariomycetidae</taxon>
        <taxon>Sordariales</taxon>
        <taxon>Lasiosphaeriaceae</taxon>
        <taxon>Bombardia</taxon>
    </lineage>
</organism>
<keyword evidence="1" id="KW-0472">Membrane</keyword>
<reference evidence="2" key="1">
    <citation type="submission" date="2023-06" db="EMBL/GenBank/DDBJ databases">
        <title>Genome-scale phylogeny and comparative genomics of the fungal order Sordariales.</title>
        <authorList>
            <consortium name="Lawrence Berkeley National Laboratory"/>
            <person name="Hensen N."/>
            <person name="Bonometti L."/>
            <person name="Westerberg I."/>
            <person name="Brannstrom I.O."/>
            <person name="Guillou S."/>
            <person name="Cros-Aarteil S."/>
            <person name="Calhoun S."/>
            <person name="Haridas S."/>
            <person name="Kuo A."/>
            <person name="Mondo S."/>
            <person name="Pangilinan J."/>
            <person name="Riley R."/>
            <person name="LaButti K."/>
            <person name="Andreopoulos B."/>
            <person name="Lipzen A."/>
            <person name="Chen C."/>
            <person name="Yanf M."/>
            <person name="Daum C."/>
            <person name="Ng V."/>
            <person name="Clum A."/>
            <person name="Steindorff A."/>
            <person name="Ohm R."/>
            <person name="Martin F."/>
            <person name="Silar P."/>
            <person name="Natvig D."/>
            <person name="Lalanne C."/>
            <person name="Gautier V."/>
            <person name="Ament-velasquez S.L."/>
            <person name="Kruys A."/>
            <person name="Hutchinson M.I."/>
            <person name="Powell A.J."/>
            <person name="Barry K."/>
            <person name="Miller A.N."/>
            <person name="Grigoriev I.V."/>
            <person name="Debuchy R."/>
            <person name="Gladieux P."/>
            <person name="Thoren M.H."/>
            <person name="Johannesson H."/>
        </authorList>
    </citation>
    <scope>NUCLEOTIDE SEQUENCE</scope>
    <source>
        <strain evidence="2">SMH3391-2</strain>
    </source>
</reference>
<comment type="caution">
    <text evidence="2">The sequence shown here is derived from an EMBL/GenBank/DDBJ whole genome shotgun (WGS) entry which is preliminary data.</text>
</comment>
<evidence type="ECO:0000256" key="1">
    <source>
        <dbReference type="SAM" id="Phobius"/>
    </source>
</evidence>
<keyword evidence="1" id="KW-0812">Transmembrane</keyword>
<sequence length="260" mass="29720">MRSRSHTHTLAHTRGLTMIHMVFFPQTSTSSLFLASILDLKRNHISYTLSEIVCSMPLTGRSIDRPSCIVKRRGKWWFDWAERWWRELGLDGTGLNELHIAMVWRWKNGWMDVCMSHGHRDKQADRQTDSEADALSFLVSRTTQGPFVFRLLGMAIEYITWCGTAFTYFIIMSFCSSGGARFSAYILNHQTFPTRLRSFPPLGGRATSCTLGGSGTQACRQANGSVVLVVCYCMLVFVGHSKWKYRRLYLWGPCLSSYTE</sequence>
<evidence type="ECO:0000313" key="2">
    <source>
        <dbReference type="EMBL" id="KAK0616085.1"/>
    </source>
</evidence>